<evidence type="ECO:0000313" key="1">
    <source>
        <dbReference type="EMBL" id="GAK46238.1"/>
    </source>
</evidence>
<dbReference type="SUPFAM" id="SSF56935">
    <property type="entry name" value="Porins"/>
    <property type="match status" value="1"/>
</dbReference>
<organism evidence="1 2">
    <name type="scientific">Tepidicaulis marinus</name>
    <dbReference type="NCBI Taxonomy" id="1333998"/>
    <lineage>
        <taxon>Bacteria</taxon>
        <taxon>Pseudomonadati</taxon>
        <taxon>Pseudomonadota</taxon>
        <taxon>Alphaproteobacteria</taxon>
        <taxon>Hyphomicrobiales</taxon>
        <taxon>Parvibaculaceae</taxon>
        <taxon>Tepidicaulis</taxon>
    </lineage>
</organism>
<name>A0A081BDX0_9HYPH</name>
<evidence type="ECO:0000313" key="2">
    <source>
        <dbReference type="Proteomes" id="UP000028702"/>
    </source>
</evidence>
<proteinExistence type="predicted"/>
<comment type="caution">
    <text evidence="1">The sequence shown here is derived from an EMBL/GenBank/DDBJ whole genome shotgun (WGS) entry which is preliminary data.</text>
</comment>
<keyword evidence="2" id="KW-1185">Reference proteome</keyword>
<reference evidence="1 2" key="1">
    <citation type="submission" date="2014-07" db="EMBL/GenBank/DDBJ databases">
        <title>Tepidicaulis marinum gen. nov., sp. nov., a novel marine bacterium denitrifying nitrate to nitrous oxide strictly under microaerobic conditions.</title>
        <authorList>
            <person name="Takeuchi M."/>
            <person name="Yamagishi T."/>
            <person name="Kamagata Y."/>
            <person name="Oshima K."/>
            <person name="Hattori M."/>
            <person name="Katayama T."/>
            <person name="Hanada S."/>
            <person name="Tamaki H."/>
            <person name="Marumo K."/>
            <person name="Maeda H."/>
            <person name="Nedachi M."/>
            <person name="Iwasaki W."/>
            <person name="Suwa Y."/>
            <person name="Sakata S."/>
        </authorList>
    </citation>
    <scope>NUCLEOTIDE SEQUENCE [LARGE SCALE GENOMIC DNA]</scope>
    <source>
        <strain evidence="1 2">MA2</strain>
    </source>
</reference>
<dbReference type="AlphaFoldDB" id="A0A081BDX0"/>
<sequence>MKLGPVEIGGAVRVNLFDKSWVDETKPRDYWDFDTAMLDVDFSHGNWEASAQYRLYYYADPDYSSHFLHHGWAGYRFSETDYVRAGVQKVPFGPLPFASHSYFFSIFYYLGLEDDYDLGLAYHTQQGAWSFDAAYFLSDEGNYHGKSNDSARYSYDIVSDMGRSNKEENQLTGRAAYQLDHAGLGASEAGLSLLYGEIPNGATGETGSRVAAGLHWVGDFGPWNIITEAVYYDIDLKNPVGQDNRFVVMGAYDFPYQVASEAYVYSAGLSHSWKMSVLGLQGLTLYDDYSYMEKTASGFADTQQNVLGVSLDFEGPAFVYVDLLSGRNHAYASPDYGAAFGPGSADGGWQHRFNINVGFYF</sequence>
<accession>A0A081BDX0</accession>
<dbReference type="EMBL" id="BBIO01000016">
    <property type="protein sequence ID" value="GAK46238.1"/>
    <property type="molecule type" value="Genomic_DNA"/>
</dbReference>
<dbReference type="Proteomes" id="UP000028702">
    <property type="component" value="Unassembled WGS sequence"/>
</dbReference>
<protein>
    <submittedName>
        <fullName evidence="1">Conserved protein</fullName>
    </submittedName>
</protein>
<dbReference type="STRING" id="1333998.M2A_2737"/>
<gene>
    <name evidence="1" type="ORF">M2A_2737</name>
</gene>
<dbReference type="eggNOG" id="COG2831">
    <property type="taxonomic scope" value="Bacteria"/>
</dbReference>